<dbReference type="EMBL" id="JAABOJ010000026">
    <property type="protein sequence ID" value="KAF3277900.1"/>
    <property type="molecule type" value="Genomic_DNA"/>
</dbReference>
<feature type="region of interest" description="Disordered" evidence="1">
    <location>
        <begin position="77"/>
        <end position="97"/>
    </location>
</feature>
<evidence type="ECO:0000256" key="1">
    <source>
        <dbReference type="SAM" id="MobiDB-lite"/>
    </source>
</evidence>
<protein>
    <submittedName>
        <fullName evidence="2">Uncharacterized protein</fullName>
    </submittedName>
</protein>
<organism evidence="2 3">
    <name type="scientific">Orbilia oligospora</name>
    <name type="common">Nematode-trapping fungus</name>
    <name type="synonym">Arthrobotrys oligospora</name>
    <dbReference type="NCBI Taxonomy" id="2813651"/>
    <lineage>
        <taxon>Eukaryota</taxon>
        <taxon>Fungi</taxon>
        <taxon>Dikarya</taxon>
        <taxon>Ascomycota</taxon>
        <taxon>Pezizomycotina</taxon>
        <taxon>Orbiliomycetes</taxon>
        <taxon>Orbiliales</taxon>
        <taxon>Orbiliaceae</taxon>
        <taxon>Orbilia</taxon>
    </lineage>
</organism>
<evidence type="ECO:0000313" key="2">
    <source>
        <dbReference type="EMBL" id="KAF3277900.1"/>
    </source>
</evidence>
<gene>
    <name evidence="2" type="ORF">TWF970_004780</name>
</gene>
<reference evidence="2 3" key="1">
    <citation type="submission" date="2020-01" db="EMBL/GenBank/DDBJ databases">
        <authorList>
            <person name="Palmer J.M."/>
        </authorList>
    </citation>
    <scope>NUCLEOTIDE SEQUENCE [LARGE SCALE GENOMIC DNA]</scope>
    <source>
        <strain evidence="2 3">TWF970</strain>
    </source>
</reference>
<proteinExistence type="predicted"/>
<accession>A0A7C8VLV7</accession>
<dbReference type="AlphaFoldDB" id="A0A7C8VLV7"/>
<name>A0A7C8VLV7_ORBOL</name>
<evidence type="ECO:0000313" key="3">
    <source>
        <dbReference type="Proteomes" id="UP000474640"/>
    </source>
</evidence>
<sequence length="118" mass="13057">MEHGAWSMRKGRQFDILRQEINVSPVVLVGLAGIRDVKAQALLENLRLNCVVASKTGLANWIQTRTPKRYYAATGQEAACTQPPPKGKSFESENSPSNKALTRELFVCGHLDSGRLDF</sequence>
<comment type="caution">
    <text evidence="2">The sequence shown here is derived from an EMBL/GenBank/DDBJ whole genome shotgun (WGS) entry which is preliminary data.</text>
</comment>
<dbReference type="Proteomes" id="UP000474640">
    <property type="component" value="Unassembled WGS sequence"/>
</dbReference>